<keyword evidence="1" id="KW-0812">Transmembrane</keyword>
<comment type="caution">
    <text evidence="2">The sequence shown here is derived from an EMBL/GenBank/DDBJ whole genome shotgun (WGS) entry which is preliminary data.</text>
</comment>
<dbReference type="PANTHER" id="PTHR38450:SF2">
    <property type="entry name" value="STAGE V SPORULATION PROTEIN AEB"/>
    <property type="match status" value="1"/>
</dbReference>
<dbReference type="PANTHER" id="PTHR38450">
    <property type="entry name" value="STAGE V SPORULATION PROTEIN AC-RELATED"/>
    <property type="match status" value="1"/>
</dbReference>
<reference evidence="2" key="1">
    <citation type="submission" date="2020-08" db="EMBL/GenBank/DDBJ databases">
        <title>Genome public.</title>
        <authorList>
            <person name="Liu C."/>
            <person name="Sun Q."/>
        </authorList>
    </citation>
    <scope>NUCLEOTIDE SEQUENCE</scope>
    <source>
        <strain evidence="2">NSJ-12</strain>
    </source>
</reference>
<accession>A0A926IC24</accession>
<dbReference type="InterPro" id="IPR005562">
    <property type="entry name" value="SpoVA"/>
</dbReference>
<gene>
    <name evidence="2" type="primary">spoVAE</name>
    <name evidence="2" type="ORF">H8718_01780</name>
</gene>
<dbReference type="NCBIfam" id="TIGR02839">
    <property type="entry name" value="spore_V_AE"/>
    <property type="match status" value="1"/>
</dbReference>
<organism evidence="2 3">
    <name type="scientific">Zhenhengia yiwuensis</name>
    <dbReference type="NCBI Taxonomy" id="2763666"/>
    <lineage>
        <taxon>Bacteria</taxon>
        <taxon>Bacillati</taxon>
        <taxon>Bacillota</taxon>
        <taxon>Clostridia</taxon>
        <taxon>Lachnospirales</taxon>
        <taxon>Lachnospiraceae</taxon>
        <taxon>Zhenhengia</taxon>
    </lineage>
</organism>
<dbReference type="EMBL" id="JACRSY010000002">
    <property type="protein sequence ID" value="MBC8578272.1"/>
    <property type="molecule type" value="Genomic_DNA"/>
</dbReference>
<evidence type="ECO:0000313" key="2">
    <source>
        <dbReference type="EMBL" id="MBC8578272.1"/>
    </source>
</evidence>
<feature type="transmembrane region" description="Helical" evidence="1">
    <location>
        <begin position="83"/>
        <end position="109"/>
    </location>
</feature>
<name>A0A926IC24_9FIRM</name>
<dbReference type="RefSeq" id="WP_177669985.1">
    <property type="nucleotide sequence ID" value="NZ_JACRSY010000002.1"/>
</dbReference>
<dbReference type="AlphaFoldDB" id="A0A926IC24"/>
<feature type="transmembrane region" description="Helical" evidence="1">
    <location>
        <begin position="54"/>
        <end position="71"/>
    </location>
</feature>
<protein>
    <submittedName>
        <fullName evidence="2">Stage V sporulation protein AE</fullName>
    </submittedName>
</protein>
<evidence type="ECO:0000313" key="3">
    <source>
        <dbReference type="Proteomes" id="UP000655830"/>
    </source>
</evidence>
<dbReference type="Pfam" id="PF03862">
    <property type="entry name" value="SpoVAC_SpoVAEB"/>
    <property type="match status" value="1"/>
</dbReference>
<dbReference type="InterPro" id="IPR014204">
    <property type="entry name" value="Spore_V_AE"/>
</dbReference>
<feature type="transmembrane region" description="Helical" evidence="1">
    <location>
        <begin position="6"/>
        <end position="22"/>
    </location>
</feature>
<keyword evidence="3" id="KW-1185">Reference proteome</keyword>
<sequence>MDLIKAFVVGGLLCVIGQILMDRTKLMTARIMVIFLVAGAILTALGIYEPFVDWAGSGATVPIIGFGYALAKGAMDEVAKEGYMGILTGGLKATAAGITAAIVFGYFAALLSNPKSK</sequence>
<feature type="transmembrane region" description="Helical" evidence="1">
    <location>
        <begin position="29"/>
        <end position="48"/>
    </location>
</feature>
<dbReference type="Proteomes" id="UP000655830">
    <property type="component" value="Unassembled WGS sequence"/>
</dbReference>
<proteinExistence type="predicted"/>
<evidence type="ECO:0000256" key="1">
    <source>
        <dbReference type="SAM" id="Phobius"/>
    </source>
</evidence>
<keyword evidence="1" id="KW-0472">Membrane</keyword>
<keyword evidence="1" id="KW-1133">Transmembrane helix</keyword>